<reference evidence="1" key="2">
    <citation type="submission" date="2020-11" db="EMBL/GenBank/DDBJ databases">
        <authorList>
            <person name="McCartney M.A."/>
            <person name="Auch B."/>
            <person name="Kono T."/>
            <person name="Mallez S."/>
            <person name="Becker A."/>
            <person name="Gohl D.M."/>
            <person name="Silverstein K.A.T."/>
            <person name="Koren S."/>
            <person name="Bechman K.B."/>
            <person name="Herman A."/>
            <person name="Abrahante J.E."/>
            <person name="Garbe J."/>
        </authorList>
    </citation>
    <scope>NUCLEOTIDE SEQUENCE</scope>
    <source>
        <strain evidence="1">Duluth1</strain>
        <tissue evidence="1">Whole animal</tissue>
    </source>
</reference>
<accession>A0A9D4EUJ2</accession>
<proteinExistence type="predicted"/>
<dbReference type="Proteomes" id="UP000828390">
    <property type="component" value="Unassembled WGS sequence"/>
</dbReference>
<dbReference type="InterPro" id="IPR036691">
    <property type="entry name" value="Endo/exonu/phosph_ase_sf"/>
</dbReference>
<dbReference type="Gene3D" id="3.60.10.10">
    <property type="entry name" value="Endonuclease/exonuclease/phosphatase"/>
    <property type="match status" value="1"/>
</dbReference>
<dbReference type="SUPFAM" id="SSF56219">
    <property type="entry name" value="DNase I-like"/>
    <property type="match status" value="1"/>
</dbReference>
<dbReference type="EMBL" id="JAIWYP010000008">
    <property type="protein sequence ID" value="KAH3786507.1"/>
    <property type="molecule type" value="Genomic_DNA"/>
</dbReference>
<reference evidence="1" key="1">
    <citation type="journal article" date="2019" name="bioRxiv">
        <title>The Genome of the Zebra Mussel, Dreissena polymorpha: A Resource for Invasive Species Research.</title>
        <authorList>
            <person name="McCartney M.A."/>
            <person name="Auch B."/>
            <person name="Kono T."/>
            <person name="Mallez S."/>
            <person name="Zhang Y."/>
            <person name="Obille A."/>
            <person name="Becker A."/>
            <person name="Abrahante J.E."/>
            <person name="Garbe J."/>
            <person name="Badalamenti J.P."/>
            <person name="Herman A."/>
            <person name="Mangelson H."/>
            <person name="Liachko I."/>
            <person name="Sullivan S."/>
            <person name="Sone E.D."/>
            <person name="Koren S."/>
            <person name="Silverstein K.A.T."/>
            <person name="Beckman K.B."/>
            <person name="Gohl D.M."/>
        </authorList>
    </citation>
    <scope>NUCLEOTIDE SEQUENCE</scope>
    <source>
        <strain evidence="1">Duluth1</strain>
        <tissue evidence="1">Whole animal</tissue>
    </source>
</reference>
<organism evidence="1 2">
    <name type="scientific">Dreissena polymorpha</name>
    <name type="common">Zebra mussel</name>
    <name type="synonym">Mytilus polymorpha</name>
    <dbReference type="NCBI Taxonomy" id="45954"/>
    <lineage>
        <taxon>Eukaryota</taxon>
        <taxon>Metazoa</taxon>
        <taxon>Spiralia</taxon>
        <taxon>Lophotrochozoa</taxon>
        <taxon>Mollusca</taxon>
        <taxon>Bivalvia</taxon>
        <taxon>Autobranchia</taxon>
        <taxon>Heteroconchia</taxon>
        <taxon>Euheterodonta</taxon>
        <taxon>Imparidentia</taxon>
        <taxon>Neoheterodontei</taxon>
        <taxon>Myida</taxon>
        <taxon>Dreissenoidea</taxon>
        <taxon>Dreissenidae</taxon>
        <taxon>Dreissena</taxon>
    </lineage>
</organism>
<evidence type="ECO:0000313" key="1">
    <source>
        <dbReference type="EMBL" id="KAH3786507.1"/>
    </source>
</evidence>
<dbReference type="AlphaFoldDB" id="A0A9D4EUJ2"/>
<protein>
    <recommendedName>
        <fullName evidence="3">Endonuclease/exonuclease/phosphatase domain-containing protein</fullName>
    </recommendedName>
</protein>
<evidence type="ECO:0008006" key="3">
    <source>
        <dbReference type="Google" id="ProtNLM"/>
    </source>
</evidence>
<evidence type="ECO:0000313" key="2">
    <source>
        <dbReference type="Proteomes" id="UP000828390"/>
    </source>
</evidence>
<comment type="caution">
    <text evidence="1">The sequence shown here is derived from an EMBL/GenBank/DDBJ whole genome shotgun (WGS) entry which is preliminary data.</text>
</comment>
<gene>
    <name evidence="1" type="ORF">DPMN_164614</name>
</gene>
<keyword evidence="2" id="KW-1185">Reference proteome</keyword>
<name>A0A9D4EUJ2_DREPO</name>
<sequence>MCCTKDLHILNGRFSDVNGEITCTANDESSVVDYSIASSALFERIIDFKVDTLDISDHFPIVCKFALDTTDLVDADPLARTDIHLKLFDTFN</sequence>